<organism evidence="2 3">
    <name type="scientific">Candidatus Accumulibacter appositus</name>
    <dbReference type="NCBI Taxonomy" id="1454003"/>
    <lineage>
        <taxon>Bacteria</taxon>
        <taxon>Pseudomonadati</taxon>
        <taxon>Pseudomonadota</taxon>
        <taxon>Betaproteobacteria</taxon>
        <taxon>Candidatus Accumulibacter</taxon>
    </lineage>
</organism>
<dbReference type="STRING" id="1454003.AW10_02971"/>
<proteinExistence type="predicted"/>
<dbReference type="Proteomes" id="UP000021816">
    <property type="component" value="Unassembled WGS sequence"/>
</dbReference>
<protein>
    <submittedName>
        <fullName evidence="2">Uncharacterized protein</fullName>
    </submittedName>
</protein>
<dbReference type="AlphaFoldDB" id="A0A011QIF2"/>
<evidence type="ECO:0000313" key="3">
    <source>
        <dbReference type="Proteomes" id="UP000021816"/>
    </source>
</evidence>
<sequence>MPPVFARMANELAIASCGSMRAGRPTSRRAYSPTPDLGKALRSTRRNTRFGLVTLAILLSGCASNAPQPHAREASDSISPQLACTLSSNCANSLGSGGLLPLFSKQASNPASFAEWT</sequence>
<reference evidence="2 3" key="1">
    <citation type="submission" date="2014-02" db="EMBL/GenBank/DDBJ databases">
        <title>Expanding our view of genomic diversity in Candidatus Accumulibacter clades.</title>
        <authorList>
            <person name="Skennerton C.T."/>
            <person name="Barr J.J."/>
            <person name="Slater F.R."/>
            <person name="Bond P.L."/>
            <person name="Tyson G.W."/>
        </authorList>
    </citation>
    <scope>NUCLEOTIDE SEQUENCE [LARGE SCALE GENOMIC DNA]</scope>
    <source>
        <strain evidence="3">BA-92</strain>
    </source>
</reference>
<name>A0A011QIF2_9PROT</name>
<evidence type="ECO:0000313" key="2">
    <source>
        <dbReference type="EMBL" id="EXI78619.1"/>
    </source>
</evidence>
<dbReference type="PATRIC" id="fig|1454003.3.peg.3035"/>
<dbReference type="EMBL" id="JEMX01000067">
    <property type="protein sequence ID" value="EXI78619.1"/>
    <property type="molecule type" value="Genomic_DNA"/>
</dbReference>
<accession>A0A011QIF2</accession>
<feature type="region of interest" description="Disordered" evidence="1">
    <location>
        <begin position="20"/>
        <end position="43"/>
    </location>
</feature>
<comment type="caution">
    <text evidence="2">The sequence shown here is derived from an EMBL/GenBank/DDBJ whole genome shotgun (WGS) entry which is preliminary data.</text>
</comment>
<gene>
    <name evidence="2" type="ORF">AW10_02971</name>
</gene>
<evidence type="ECO:0000256" key="1">
    <source>
        <dbReference type="SAM" id="MobiDB-lite"/>
    </source>
</evidence>